<proteinExistence type="predicted"/>
<protein>
    <submittedName>
        <fullName evidence="1">Uncharacterized protein</fullName>
    </submittedName>
</protein>
<dbReference type="OrthoDB" id="4749264at2"/>
<dbReference type="EMBL" id="UPHU01000001">
    <property type="protein sequence ID" value="VBA46727.1"/>
    <property type="molecule type" value="Genomic_DNA"/>
</dbReference>
<dbReference type="Proteomes" id="UP000268285">
    <property type="component" value="Unassembled WGS sequence"/>
</dbReference>
<dbReference type="AlphaFoldDB" id="A0A498QL73"/>
<keyword evidence="2" id="KW-1185">Reference proteome</keyword>
<dbReference type="RefSeq" id="WP_122501860.1">
    <property type="nucleotide sequence ID" value="NZ_UPHU01000001.1"/>
</dbReference>
<organism evidence="1 2">
    <name type="scientific">Mycobacterium pseudokansasii</name>
    <dbReference type="NCBI Taxonomy" id="2341080"/>
    <lineage>
        <taxon>Bacteria</taxon>
        <taxon>Bacillati</taxon>
        <taxon>Actinomycetota</taxon>
        <taxon>Actinomycetes</taxon>
        <taxon>Mycobacteriales</taxon>
        <taxon>Mycobacteriaceae</taxon>
        <taxon>Mycobacterium</taxon>
    </lineage>
</organism>
<gene>
    <name evidence="1" type="ORF">LAUMK142_00445</name>
</gene>
<evidence type="ECO:0000313" key="2">
    <source>
        <dbReference type="Proteomes" id="UP000268285"/>
    </source>
</evidence>
<name>A0A498QL73_9MYCO</name>
<evidence type="ECO:0000313" key="1">
    <source>
        <dbReference type="EMBL" id="VBA46727.1"/>
    </source>
</evidence>
<sequence length="230" mass="25439">MTDTTPEPRGFTPMAPHLFTRAAAQAPVGRPAMNPRANTQVQASMRAEQIIKRAWNNLTLADVILTGVPAMRTRADVAADEFHRQAACDARARAEGETPVLCYDTWDGDAYYDPNAIYEQSALKIWTVGTNHVDIVRDRWHDSPTRLPTPVSYAAGHITNKLDTLDWFHCERYGCAGGCGLECNVNVAEDCGGRTRLLPVDRGALILLFRCCWGCEAELTAALPSMREYV</sequence>
<reference evidence="1 2" key="1">
    <citation type="submission" date="2018-09" db="EMBL/GenBank/DDBJ databases">
        <authorList>
            <person name="Tagini F."/>
        </authorList>
    </citation>
    <scope>NUCLEOTIDE SEQUENCE [LARGE SCALE GENOMIC DNA]</scope>
    <source>
        <strain evidence="1 2">MK142</strain>
    </source>
</reference>
<accession>A0A498QL73</accession>